<feature type="transmembrane region" description="Helical" evidence="1">
    <location>
        <begin position="211"/>
        <end position="233"/>
    </location>
</feature>
<keyword evidence="1" id="KW-1133">Transmembrane helix</keyword>
<dbReference type="InterPro" id="IPR036259">
    <property type="entry name" value="MFS_trans_sf"/>
</dbReference>
<feature type="transmembrane region" description="Helical" evidence="1">
    <location>
        <begin position="151"/>
        <end position="170"/>
    </location>
</feature>
<reference evidence="2 3" key="1">
    <citation type="submission" date="2023-09" db="EMBL/GenBank/DDBJ databases">
        <title>Pyrofollis japonicus gen. nov. sp. nov., a novel member of the family Pyrodictiaceae isolated from the Iheya North hydrothermal field.</title>
        <authorList>
            <person name="Miyazaki U."/>
            <person name="Sanari M."/>
            <person name="Tame A."/>
            <person name="Kitajima M."/>
            <person name="Okamoto A."/>
            <person name="Sawayama S."/>
            <person name="Miyazaki J."/>
            <person name="Takai K."/>
            <person name="Nakagawa S."/>
        </authorList>
    </citation>
    <scope>NUCLEOTIDE SEQUENCE [LARGE SCALE GENOMIC DNA]</scope>
    <source>
        <strain evidence="2 3">AV2</strain>
    </source>
</reference>
<sequence length="237" mass="25858">MLAVAFTVAALAPRYSSLNIRTVEQCLRSYAIAATAMLAALAPLFYVARSVKPQRSPSSGVNPLRVFVESIKDVTRLRDFALEPYTGSALALFASYLLDMAGAFLSAYLVYMMKSLGLSSSELAWLGSVLLVSQAAAYPLVGLLNRFIMMTLIRVYPIVRIATVVLLFYVVSTHYYVVAVVLYSLGNVIIFTSFTAYAMNILKREYLGRGLAAFRTALLLVTALSPLALGQLMSHIS</sequence>
<gene>
    <name evidence="2" type="ORF">PABY_03920</name>
</gene>
<keyword evidence="1" id="KW-0472">Membrane</keyword>
<feature type="transmembrane region" description="Helical" evidence="1">
    <location>
        <begin position="123"/>
        <end position="144"/>
    </location>
</feature>
<feature type="transmembrane region" description="Helical" evidence="1">
    <location>
        <begin position="29"/>
        <end position="48"/>
    </location>
</feature>
<keyword evidence="1" id="KW-0812">Transmembrane</keyword>
<dbReference type="InterPro" id="IPR011701">
    <property type="entry name" value="MFS"/>
</dbReference>
<protein>
    <recommendedName>
        <fullName evidence="4">MFS transporter</fullName>
    </recommendedName>
</protein>
<keyword evidence="3" id="KW-1185">Reference proteome</keyword>
<feature type="transmembrane region" description="Helical" evidence="1">
    <location>
        <begin position="85"/>
        <end position="111"/>
    </location>
</feature>
<dbReference type="Gene3D" id="1.20.1250.20">
    <property type="entry name" value="MFS general substrate transporter like domains"/>
    <property type="match status" value="1"/>
</dbReference>
<evidence type="ECO:0000256" key="1">
    <source>
        <dbReference type="SAM" id="Phobius"/>
    </source>
</evidence>
<evidence type="ECO:0008006" key="4">
    <source>
        <dbReference type="Google" id="ProtNLM"/>
    </source>
</evidence>
<organism evidence="2 3">
    <name type="scientific">Pyrodictium abyssi</name>
    <dbReference type="NCBI Taxonomy" id="54256"/>
    <lineage>
        <taxon>Archaea</taxon>
        <taxon>Thermoproteota</taxon>
        <taxon>Thermoprotei</taxon>
        <taxon>Desulfurococcales</taxon>
        <taxon>Pyrodictiaceae</taxon>
        <taxon>Pyrodictium</taxon>
    </lineage>
</organism>
<accession>A0ABN6ZR01</accession>
<dbReference type="EMBL" id="AP028907">
    <property type="protein sequence ID" value="BES80825.1"/>
    <property type="molecule type" value="Genomic_DNA"/>
</dbReference>
<dbReference type="SUPFAM" id="SSF103473">
    <property type="entry name" value="MFS general substrate transporter"/>
    <property type="match status" value="1"/>
</dbReference>
<dbReference type="Pfam" id="PF07690">
    <property type="entry name" value="MFS_1"/>
    <property type="match status" value="1"/>
</dbReference>
<dbReference type="Proteomes" id="UP001341135">
    <property type="component" value="Chromosome"/>
</dbReference>
<evidence type="ECO:0000313" key="2">
    <source>
        <dbReference type="EMBL" id="BES80825.1"/>
    </source>
</evidence>
<proteinExistence type="predicted"/>
<feature type="transmembrane region" description="Helical" evidence="1">
    <location>
        <begin position="176"/>
        <end position="199"/>
    </location>
</feature>
<evidence type="ECO:0000313" key="3">
    <source>
        <dbReference type="Proteomes" id="UP001341135"/>
    </source>
</evidence>
<name>A0ABN6ZR01_9CREN</name>